<dbReference type="GO" id="GO:0003700">
    <property type="term" value="F:DNA-binding transcription factor activity"/>
    <property type="evidence" value="ECO:0007669"/>
    <property type="project" value="TreeGrafter"/>
</dbReference>
<dbReference type="Pfam" id="PF00440">
    <property type="entry name" value="TetR_N"/>
    <property type="match status" value="1"/>
</dbReference>
<dbReference type="PRINTS" id="PR00455">
    <property type="entry name" value="HTHTETR"/>
</dbReference>
<evidence type="ECO:0000259" key="5">
    <source>
        <dbReference type="PROSITE" id="PS50977"/>
    </source>
</evidence>
<dbReference type="InterPro" id="IPR041347">
    <property type="entry name" value="MftR_C"/>
</dbReference>
<name>A0A0Q2LZ97_MYCGO</name>
<dbReference type="RefSeq" id="WP_055575910.1">
    <property type="nucleotide sequence ID" value="NZ_LKTM01000001.1"/>
</dbReference>
<evidence type="ECO:0000256" key="2">
    <source>
        <dbReference type="ARBA" id="ARBA00023125"/>
    </source>
</evidence>
<dbReference type="PANTHER" id="PTHR30055:SF238">
    <property type="entry name" value="MYCOFACTOCIN BIOSYNTHESIS TRANSCRIPTIONAL REGULATOR MFTR-RELATED"/>
    <property type="match status" value="1"/>
</dbReference>
<dbReference type="PANTHER" id="PTHR30055">
    <property type="entry name" value="HTH-TYPE TRANSCRIPTIONAL REGULATOR RUTR"/>
    <property type="match status" value="1"/>
</dbReference>
<dbReference type="GO" id="GO:0000976">
    <property type="term" value="F:transcription cis-regulatory region binding"/>
    <property type="evidence" value="ECO:0007669"/>
    <property type="project" value="TreeGrafter"/>
</dbReference>
<dbReference type="Pfam" id="PF17754">
    <property type="entry name" value="TetR_C_14"/>
    <property type="match status" value="1"/>
</dbReference>
<keyword evidence="3" id="KW-0804">Transcription</keyword>
<keyword evidence="1" id="KW-0805">Transcription regulation</keyword>
<gene>
    <name evidence="6" type="ORF">AO501_05985</name>
</gene>
<dbReference type="InterPro" id="IPR023772">
    <property type="entry name" value="DNA-bd_HTH_TetR-type_CS"/>
</dbReference>
<dbReference type="InterPro" id="IPR050109">
    <property type="entry name" value="HTH-type_TetR-like_transc_reg"/>
</dbReference>
<dbReference type="Gene3D" id="1.10.10.60">
    <property type="entry name" value="Homeodomain-like"/>
    <property type="match status" value="1"/>
</dbReference>
<reference evidence="6 7" key="1">
    <citation type="submission" date="2015-10" db="EMBL/GenBank/DDBJ databases">
        <title>Mycobacterium gordonae draft genome assembly.</title>
        <authorList>
            <person name="Ustinova V."/>
            <person name="Smirnova T."/>
            <person name="Blagodatskikh K."/>
            <person name="Varlamov D."/>
            <person name="Larionova E."/>
            <person name="Chernousova L."/>
        </authorList>
    </citation>
    <scope>NUCLEOTIDE SEQUENCE [LARGE SCALE GENOMIC DNA]</scope>
    <source>
        <strain evidence="6 7">CTRI 14-8773</strain>
    </source>
</reference>
<evidence type="ECO:0000313" key="7">
    <source>
        <dbReference type="Proteomes" id="UP000051677"/>
    </source>
</evidence>
<protein>
    <submittedName>
        <fullName evidence="6">TetR family transcriptional regulator</fullName>
    </submittedName>
</protein>
<dbReference type="PROSITE" id="PS01081">
    <property type="entry name" value="HTH_TETR_1"/>
    <property type="match status" value="1"/>
</dbReference>
<dbReference type="AlphaFoldDB" id="A0A0Q2LZ97"/>
<dbReference type="SUPFAM" id="SSF46689">
    <property type="entry name" value="Homeodomain-like"/>
    <property type="match status" value="1"/>
</dbReference>
<comment type="caution">
    <text evidence="6">The sequence shown here is derived from an EMBL/GenBank/DDBJ whole genome shotgun (WGS) entry which is preliminary data.</text>
</comment>
<evidence type="ECO:0000256" key="4">
    <source>
        <dbReference type="PROSITE-ProRule" id="PRU00335"/>
    </source>
</evidence>
<proteinExistence type="predicted"/>
<dbReference type="OrthoDB" id="3211155at2"/>
<evidence type="ECO:0000256" key="3">
    <source>
        <dbReference type="ARBA" id="ARBA00023163"/>
    </source>
</evidence>
<sequence>MDQRRARGQRNRQALIHAAIDLFSDRGYEATTIEQISAAAGVAPRTFFHHFATKDDILFDGYADRLAEATRRFRAAHPDSLAEALAEASSAVAQAITEQPELFVARARLYQRVPALRATMLRINEDWIDQLTAEVARWLGCEGGNDLRPRLAATLLNGANRAAIDVWVGGGGHGDLPGLIAESVQLVRPAICAIEQAGTAAAESQRAG</sequence>
<keyword evidence="2 4" id="KW-0238">DNA-binding</keyword>
<dbReference type="EMBL" id="LKTM01000001">
    <property type="protein sequence ID" value="KQH81153.1"/>
    <property type="molecule type" value="Genomic_DNA"/>
</dbReference>
<dbReference type="PROSITE" id="PS50977">
    <property type="entry name" value="HTH_TETR_2"/>
    <property type="match status" value="1"/>
</dbReference>
<evidence type="ECO:0000256" key="1">
    <source>
        <dbReference type="ARBA" id="ARBA00023015"/>
    </source>
</evidence>
<organism evidence="6 7">
    <name type="scientific">Mycobacterium gordonae</name>
    <dbReference type="NCBI Taxonomy" id="1778"/>
    <lineage>
        <taxon>Bacteria</taxon>
        <taxon>Bacillati</taxon>
        <taxon>Actinomycetota</taxon>
        <taxon>Actinomycetes</taxon>
        <taxon>Mycobacteriales</taxon>
        <taxon>Mycobacteriaceae</taxon>
        <taxon>Mycobacterium</taxon>
    </lineage>
</organism>
<dbReference type="Gene3D" id="1.10.357.10">
    <property type="entry name" value="Tetracycline Repressor, domain 2"/>
    <property type="match status" value="1"/>
</dbReference>
<feature type="DNA-binding region" description="H-T-H motif" evidence="4">
    <location>
        <begin position="32"/>
        <end position="51"/>
    </location>
</feature>
<accession>A0A0Q2LZ97</accession>
<dbReference type="InterPro" id="IPR009057">
    <property type="entry name" value="Homeodomain-like_sf"/>
</dbReference>
<dbReference type="Proteomes" id="UP000051677">
    <property type="component" value="Unassembled WGS sequence"/>
</dbReference>
<evidence type="ECO:0000313" key="6">
    <source>
        <dbReference type="EMBL" id="KQH81153.1"/>
    </source>
</evidence>
<dbReference type="InterPro" id="IPR001647">
    <property type="entry name" value="HTH_TetR"/>
</dbReference>
<feature type="domain" description="HTH tetR-type" evidence="5">
    <location>
        <begin position="9"/>
        <end position="69"/>
    </location>
</feature>